<comment type="caution">
    <text evidence="1">The sequence shown here is derived from an EMBL/GenBank/DDBJ whole genome shotgun (WGS) entry which is preliminary data.</text>
</comment>
<evidence type="ECO:0000313" key="1">
    <source>
        <dbReference type="EMBL" id="KMO42088.1"/>
    </source>
</evidence>
<gene>
    <name evidence="1" type="ORF">VQ02_04010</name>
</gene>
<dbReference type="AlphaFoldDB" id="A0A0J6T979"/>
<dbReference type="PATRIC" id="fig|298794.3.peg.3731"/>
<dbReference type="EMBL" id="LABY01000024">
    <property type="protein sequence ID" value="KMO42088.1"/>
    <property type="molecule type" value="Genomic_DNA"/>
</dbReference>
<reference evidence="1 2" key="1">
    <citation type="submission" date="2015-03" db="EMBL/GenBank/DDBJ databases">
        <title>Genome sequencing of Methylobacterium variabile DSM 16961.</title>
        <authorList>
            <person name="Chaudhry V."/>
            <person name="Patil P.B."/>
        </authorList>
    </citation>
    <scope>NUCLEOTIDE SEQUENCE [LARGE SCALE GENOMIC DNA]</scope>
    <source>
        <strain evidence="1 2">DSM 16961</strain>
    </source>
</reference>
<evidence type="ECO:0000313" key="2">
    <source>
        <dbReference type="Proteomes" id="UP000035955"/>
    </source>
</evidence>
<keyword evidence="2" id="KW-1185">Reference proteome</keyword>
<dbReference type="RefSeq" id="WP_048442868.1">
    <property type="nucleotide sequence ID" value="NZ_LABY01000024.1"/>
</dbReference>
<name>A0A0J6T979_9HYPH</name>
<sequence>MDVSIITKHFIALDPIPGPAAILQAGMHLAELLAEGRAIEATALRQAMTAACGGSDADGLWL</sequence>
<dbReference type="Proteomes" id="UP000035955">
    <property type="component" value="Unassembled WGS sequence"/>
</dbReference>
<protein>
    <submittedName>
        <fullName evidence="1">Uncharacterized protein</fullName>
    </submittedName>
</protein>
<organism evidence="1 2">
    <name type="scientific">Methylobacterium variabile</name>
    <dbReference type="NCBI Taxonomy" id="298794"/>
    <lineage>
        <taxon>Bacteria</taxon>
        <taxon>Pseudomonadati</taxon>
        <taxon>Pseudomonadota</taxon>
        <taxon>Alphaproteobacteria</taxon>
        <taxon>Hyphomicrobiales</taxon>
        <taxon>Methylobacteriaceae</taxon>
        <taxon>Methylobacterium</taxon>
    </lineage>
</organism>
<accession>A0A0J6T979</accession>
<proteinExistence type="predicted"/>